<accession>A0A1B6NR70</accession>
<dbReference type="SUPFAM" id="SSF52540">
    <property type="entry name" value="P-loop containing nucleoside triphosphate hydrolases"/>
    <property type="match status" value="1"/>
</dbReference>
<dbReference type="InterPro" id="IPR002078">
    <property type="entry name" value="Sigma_54_int"/>
</dbReference>
<evidence type="ECO:0000256" key="1">
    <source>
        <dbReference type="ARBA" id="ARBA00022741"/>
    </source>
</evidence>
<dbReference type="GO" id="GO:0005524">
    <property type="term" value="F:ATP binding"/>
    <property type="evidence" value="ECO:0007669"/>
    <property type="project" value="UniProtKB-KW"/>
</dbReference>
<keyword evidence="2" id="KW-0067">ATP-binding</keyword>
<feature type="domain" description="Sigma-54 factor interaction" evidence="3">
    <location>
        <begin position="1"/>
        <end position="97"/>
    </location>
</feature>
<dbReference type="Pfam" id="PF25601">
    <property type="entry name" value="AAA_lid_14"/>
    <property type="match status" value="1"/>
</dbReference>
<name>A0A1B6NR70_9ZZZZ</name>
<evidence type="ECO:0000256" key="2">
    <source>
        <dbReference type="ARBA" id="ARBA00022840"/>
    </source>
</evidence>
<dbReference type="PANTHER" id="PTHR32071">
    <property type="entry name" value="TRANSCRIPTIONAL REGULATORY PROTEIN"/>
    <property type="match status" value="1"/>
</dbReference>
<proteinExistence type="predicted"/>
<dbReference type="Gene3D" id="1.10.8.60">
    <property type="match status" value="1"/>
</dbReference>
<protein>
    <submittedName>
        <fullName evidence="4">Two-component response regulator protein</fullName>
    </submittedName>
</protein>
<dbReference type="InterPro" id="IPR058031">
    <property type="entry name" value="AAA_lid_NorR"/>
</dbReference>
<dbReference type="Pfam" id="PF00158">
    <property type="entry name" value="Sigma54_activat"/>
    <property type="match status" value="1"/>
</dbReference>
<dbReference type="AlphaFoldDB" id="A0A1B6NR70"/>
<dbReference type="PANTHER" id="PTHR32071:SF57">
    <property type="entry name" value="C4-DICARBOXYLATE TRANSPORT TRANSCRIPTIONAL REGULATORY PROTEIN DCTD"/>
    <property type="match status" value="1"/>
</dbReference>
<dbReference type="EMBL" id="AYSL01001523">
    <property type="protein sequence ID" value="KTF05853.1"/>
    <property type="molecule type" value="Genomic_DNA"/>
</dbReference>
<keyword evidence="1" id="KW-0547">Nucleotide-binding</keyword>
<dbReference type="InterPro" id="IPR027417">
    <property type="entry name" value="P-loop_NTPase"/>
</dbReference>
<dbReference type="PROSITE" id="PS50045">
    <property type="entry name" value="SIGMA54_INTERACT_4"/>
    <property type="match status" value="1"/>
</dbReference>
<comment type="caution">
    <text evidence="4">The sequence shown here is derived from an EMBL/GenBank/DDBJ whole genome shotgun (WGS) entry which is preliminary data.</text>
</comment>
<gene>
    <name evidence="4" type="ORF">MGSAQ_002651</name>
</gene>
<feature type="non-terminal residue" evidence="4">
    <location>
        <position position="97"/>
    </location>
</feature>
<dbReference type="Gene3D" id="3.40.50.300">
    <property type="entry name" value="P-loop containing nucleotide triphosphate hydrolases"/>
    <property type="match status" value="1"/>
</dbReference>
<evidence type="ECO:0000259" key="3">
    <source>
        <dbReference type="PROSITE" id="PS50045"/>
    </source>
</evidence>
<sequence>MFPLGADEGRALDVRFIATSRQPLEEEVAAGRFRADLLYRLNVVTLTMPPLSARREDIQLLFIKLVQEAAARHRRAAVAVPPALLAEIAERAWPGNV</sequence>
<dbReference type="GO" id="GO:0006355">
    <property type="term" value="P:regulation of DNA-templated transcription"/>
    <property type="evidence" value="ECO:0007669"/>
    <property type="project" value="InterPro"/>
</dbReference>
<organism evidence="4">
    <name type="scientific">marine sediment metagenome</name>
    <dbReference type="NCBI Taxonomy" id="412755"/>
    <lineage>
        <taxon>unclassified sequences</taxon>
        <taxon>metagenomes</taxon>
        <taxon>ecological metagenomes</taxon>
    </lineage>
</organism>
<evidence type="ECO:0000313" key="4">
    <source>
        <dbReference type="EMBL" id="KTF05853.1"/>
    </source>
</evidence>
<reference evidence="4" key="1">
    <citation type="submission" date="2013-11" db="EMBL/GenBank/DDBJ databases">
        <title>Microbial diversity, functional groups and degradation webs in Northern and Southern Mediterranean and Red Sea marine crude oil polluted sites.</title>
        <authorList>
            <person name="Daffonchio D."/>
            <person name="Mapelli F."/>
            <person name="Ferrer M."/>
            <person name="Richter M."/>
            <person name="Cherif A."/>
            <person name="Malkawi H.I."/>
            <person name="Yakimov M.M."/>
            <person name="Abdel-Fattah Y.R."/>
            <person name="Blaghen M."/>
            <person name="Golyshin P.N."/>
            <person name="Kalogerakis N."/>
            <person name="Boon N."/>
            <person name="Magagnini M."/>
            <person name="Fava F."/>
        </authorList>
    </citation>
    <scope>NUCLEOTIDE SEQUENCE</scope>
</reference>